<dbReference type="AlphaFoldDB" id="A0A9D2C648"/>
<sequence length="286" mass="31150">MKKELFLSEKTPERKKLLQKIRRLPAKGLFHAVLWEIRMELSEALQYKTGLLMDALLLIGSFLAALFLGSGSSLSSFYQADGAQSGMLLLIGYLFWGNSCAALGCCTGALRGEMQEGTFELRLQSRFPLTLMLFCQLLADTLLHFLIYGSLLAAAALFSGSSLADVRFLFLSLPVLLPCLAGMYGMGLLAGAVGLHAKKTGSLIFLIQTALLFVTNTLTPSAAGPLFLIPFCPGIDIARSLYLYGSASAGAWAALLCVNFAWLLLGNAVFSFCLKRERKYGTWDTW</sequence>
<feature type="transmembrane region" description="Helical" evidence="1">
    <location>
        <begin position="249"/>
        <end position="270"/>
    </location>
</feature>
<evidence type="ECO:0000256" key="1">
    <source>
        <dbReference type="SAM" id="Phobius"/>
    </source>
</evidence>
<feature type="transmembrane region" description="Helical" evidence="1">
    <location>
        <begin position="55"/>
        <end position="78"/>
    </location>
</feature>
<proteinExistence type="predicted"/>
<evidence type="ECO:0000313" key="3">
    <source>
        <dbReference type="Proteomes" id="UP000824007"/>
    </source>
</evidence>
<protein>
    <recommendedName>
        <fullName evidence="4">ABC-2 type transporter domain-containing protein</fullName>
    </recommendedName>
</protein>
<evidence type="ECO:0000313" key="2">
    <source>
        <dbReference type="EMBL" id="HIY59484.1"/>
    </source>
</evidence>
<comment type="caution">
    <text evidence="2">The sequence shown here is derived from an EMBL/GenBank/DDBJ whole genome shotgun (WGS) entry which is preliminary data.</text>
</comment>
<keyword evidence="1" id="KW-0812">Transmembrane</keyword>
<reference evidence="2" key="1">
    <citation type="journal article" date="2021" name="PeerJ">
        <title>Extensive microbial diversity within the chicken gut microbiome revealed by metagenomics and culture.</title>
        <authorList>
            <person name="Gilroy R."/>
            <person name="Ravi A."/>
            <person name="Getino M."/>
            <person name="Pursley I."/>
            <person name="Horton D.L."/>
            <person name="Alikhan N.F."/>
            <person name="Baker D."/>
            <person name="Gharbi K."/>
            <person name="Hall N."/>
            <person name="Watson M."/>
            <person name="Adriaenssens E.M."/>
            <person name="Foster-Nyarko E."/>
            <person name="Jarju S."/>
            <person name="Secka A."/>
            <person name="Antonio M."/>
            <person name="Oren A."/>
            <person name="Chaudhuri R.R."/>
            <person name="La Ragione R."/>
            <person name="Hildebrand F."/>
            <person name="Pallen M.J."/>
        </authorList>
    </citation>
    <scope>NUCLEOTIDE SEQUENCE</scope>
    <source>
        <strain evidence="2">ChiSxjej3B15-24422</strain>
    </source>
</reference>
<accession>A0A9D2C648</accession>
<organism evidence="2 3">
    <name type="scientific">Candidatus Eisenbergiella pullistercoris</name>
    <dbReference type="NCBI Taxonomy" id="2838555"/>
    <lineage>
        <taxon>Bacteria</taxon>
        <taxon>Bacillati</taxon>
        <taxon>Bacillota</taxon>
        <taxon>Clostridia</taxon>
        <taxon>Lachnospirales</taxon>
        <taxon>Lachnospiraceae</taxon>
        <taxon>Eisenbergiella</taxon>
    </lineage>
</organism>
<dbReference type="Proteomes" id="UP000824007">
    <property type="component" value="Unassembled WGS sequence"/>
</dbReference>
<dbReference type="EMBL" id="DXDD01000027">
    <property type="protein sequence ID" value="HIY59484.1"/>
    <property type="molecule type" value="Genomic_DNA"/>
</dbReference>
<keyword evidence="1" id="KW-1133">Transmembrane helix</keyword>
<feature type="transmembrane region" description="Helical" evidence="1">
    <location>
        <begin position="168"/>
        <end position="191"/>
    </location>
</feature>
<feature type="transmembrane region" description="Helical" evidence="1">
    <location>
        <begin position="131"/>
        <end position="156"/>
    </location>
</feature>
<feature type="transmembrane region" description="Helical" evidence="1">
    <location>
        <begin position="90"/>
        <end position="110"/>
    </location>
</feature>
<keyword evidence="1" id="KW-0472">Membrane</keyword>
<name>A0A9D2C648_9FIRM</name>
<feature type="transmembrane region" description="Helical" evidence="1">
    <location>
        <begin position="203"/>
        <end position="229"/>
    </location>
</feature>
<evidence type="ECO:0008006" key="4">
    <source>
        <dbReference type="Google" id="ProtNLM"/>
    </source>
</evidence>
<reference evidence="2" key="2">
    <citation type="submission" date="2021-04" db="EMBL/GenBank/DDBJ databases">
        <authorList>
            <person name="Gilroy R."/>
        </authorList>
    </citation>
    <scope>NUCLEOTIDE SEQUENCE</scope>
    <source>
        <strain evidence="2">ChiSxjej3B15-24422</strain>
    </source>
</reference>
<gene>
    <name evidence="2" type="ORF">H9831_02200</name>
</gene>